<keyword evidence="1" id="KW-0472">Membrane</keyword>
<dbReference type="AlphaFoldDB" id="A0A6H1TYX8"/>
<dbReference type="EMBL" id="CP051167">
    <property type="protein sequence ID" value="QIZ71615.1"/>
    <property type="molecule type" value="Genomic_DNA"/>
</dbReference>
<feature type="transmembrane region" description="Helical" evidence="1">
    <location>
        <begin position="193"/>
        <end position="214"/>
    </location>
</feature>
<reference evidence="2 3" key="1">
    <citation type="submission" date="2020-04" db="EMBL/GenBank/DDBJ databases">
        <authorList>
            <person name="Basu S."/>
            <person name="Maruthanayagam V."/>
            <person name="Chakraborty S."/>
            <person name="Pramanik A."/>
            <person name="Mukherjee J."/>
            <person name="Brink B."/>
        </authorList>
    </citation>
    <scope>NUCLEOTIDE SEQUENCE [LARGE SCALE GENOMIC DNA]</scope>
    <source>
        <strain evidence="2 3">AP17</strain>
    </source>
</reference>
<dbReference type="RefSeq" id="WP_168569767.1">
    <property type="nucleotide sequence ID" value="NZ_CP051167.1"/>
</dbReference>
<feature type="transmembrane region" description="Helical" evidence="1">
    <location>
        <begin position="28"/>
        <end position="47"/>
    </location>
</feature>
<dbReference type="Proteomes" id="UP000500857">
    <property type="component" value="Chromosome"/>
</dbReference>
<feature type="transmembrane region" description="Helical" evidence="1">
    <location>
        <begin position="273"/>
        <end position="292"/>
    </location>
</feature>
<accession>A0A6H1TYX8</accession>
<evidence type="ECO:0000313" key="3">
    <source>
        <dbReference type="Proteomes" id="UP000500857"/>
    </source>
</evidence>
<feature type="transmembrane region" description="Helical" evidence="1">
    <location>
        <begin position="126"/>
        <end position="148"/>
    </location>
</feature>
<feature type="transmembrane region" description="Helical" evidence="1">
    <location>
        <begin position="84"/>
        <end position="105"/>
    </location>
</feature>
<name>A0A6H1TYX8_9CYAN</name>
<feature type="transmembrane region" description="Helical" evidence="1">
    <location>
        <begin position="433"/>
        <end position="453"/>
    </location>
</feature>
<feature type="transmembrane region" description="Helical" evidence="1">
    <location>
        <begin position="372"/>
        <end position="390"/>
    </location>
</feature>
<feature type="transmembrane region" description="Helical" evidence="1">
    <location>
        <begin position="482"/>
        <end position="501"/>
    </location>
</feature>
<gene>
    <name evidence="2" type="ORF">HCG48_14315</name>
</gene>
<keyword evidence="3" id="KW-1185">Reference proteome</keyword>
<feature type="transmembrane region" description="Helical" evidence="1">
    <location>
        <begin position="160"/>
        <end position="186"/>
    </location>
</feature>
<feature type="transmembrane region" description="Helical" evidence="1">
    <location>
        <begin position="402"/>
        <end position="426"/>
    </location>
</feature>
<protein>
    <submittedName>
        <fullName evidence="2">Uncharacterized protein</fullName>
    </submittedName>
</protein>
<evidence type="ECO:0000313" key="2">
    <source>
        <dbReference type="EMBL" id="QIZ71615.1"/>
    </source>
</evidence>
<evidence type="ECO:0000256" key="1">
    <source>
        <dbReference type="SAM" id="Phobius"/>
    </source>
</evidence>
<sequence>MNPSVIDRLGEWNPQLFRELKGRLKPRNVSLVAIVVLGFEFLTWLFFSAQLPTPDTEYSRYCIGEGELCTIDWLKWWFDLEQSLYWAVGLTLVVGIAYVTISDLAREERRGTLNFLRLSPQSSLSILSGKLLGVPILIYLGALLALPFHFHAASSAGMGIGAILSFYLLLAGVVLLTFTVSAVFALMGGSQGWIGSGLSFGFMWILLHCDRDLINPGYAYIDDFYNLSISENLFLFRGFILANCALWSFWGWQALRRRFHNPSATIFSKKQSYLLTVCFELLLLGFSVQLLSPEWKYHYHLPEHFYLIGFLNMAWCLASIAALSPHRQTLQDWARYRYENKGVRREKGQSNFKFRRSSFDELIHGEKSPAPIAIVINLAIASLIFLPWLMSWPEAVAEEKMIALWSSLFGIGFLVICAIVAQLLLLMKHQKRAFWAMGTVGALLVLPVVVLGILDTANISYPLGFLFSILPFIGVEKASQMTLFLGFLGHLSIIAGLTWKFRKQLRLAGESNTKTLLTPR</sequence>
<proteinExistence type="predicted"/>
<dbReference type="KEGG" id="oxy:HCG48_14315"/>
<keyword evidence="1" id="KW-1133">Transmembrane helix</keyword>
<feature type="transmembrane region" description="Helical" evidence="1">
    <location>
        <begin position="304"/>
        <end position="323"/>
    </location>
</feature>
<keyword evidence="1" id="KW-0812">Transmembrane</keyword>
<feature type="transmembrane region" description="Helical" evidence="1">
    <location>
        <begin position="234"/>
        <end position="252"/>
    </location>
</feature>
<organism evidence="2 3">
    <name type="scientific">Oxynema aestuarii AP17</name>
    <dbReference type="NCBI Taxonomy" id="2064643"/>
    <lineage>
        <taxon>Bacteria</taxon>
        <taxon>Bacillati</taxon>
        <taxon>Cyanobacteriota</taxon>
        <taxon>Cyanophyceae</taxon>
        <taxon>Oscillatoriophycideae</taxon>
        <taxon>Oscillatoriales</taxon>
        <taxon>Oscillatoriaceae</taxon>
        <taxon>Oxynema</taxon>
        <taxon>Oxynema aestuarii</taxon>
    </lineage>
</organism>